<dbReference type="AlphaFoldDB" id="A0A2V1E8T4"/>
<evidence type="ECO:0000313" key="3">
    <source>
        <dbReference type="Proteomes" id="UP000244855"/>
    </source>
</evidence>
<keyword evidence="3" id="KW-1185">Reference proteome</keyword>
<feature type="chain" id="PRO_5016090470" evidence="1">
    <location>
        <begin position="18"/>
        <end position="97"/>
    </location>
</feature>
<reference evidence="2 3" key="1">
    <citation type="journal article" date="2018" name="Sci. Rep.">
        <title>Comparative genomics provides insights into the lifestyle and reveals functional heterogeneity of dark septate endophytic fungi.</title>
        <authorList>
            <person name="Knapp D.G."/>
            <person name="Nemeth J.B."/>
            <person name="Barry K."/>
            <person name="Hainaut M."/>
            <person name="Henrissat B."/>
            <person name="Johnson J."/>
            <person name="Kuo A."/>
            <person name="Lim J.H.P."/>
            <person name="Lipzen A."/>
            <person name="Nolan M."/>
            <person name="Ohm R.A."/>
            <person name="Tamas L."/>
            <person name="Grigoriev I.V."/>
            <person name="Spatafora J.W."/>
            <person name="Nagy L.G."/>
            <person name="Kovacs G.M."/>
        </authorList>
    </citation>
    <scope>NUCLEOTIDE SEQUENCE [LARGE SCALE GENOMIC DNA]</scope>
    <source>
        <strain evidence="2 3">DSE2036</strain>
    </source>
</reference>
<organism evidence="2 3">
    <name type="scientific">Periconia macrospinosa</name>
    <dbReference type="NCBI Taxonomy" id="97972"/>
    <lineage>
        <taxon>Eukaryota</taxon>
        <taxon>Fungi</taxon>
        <taxon>Dikarya</taxon>
        <taxon>Ascomycota</taxon>
        <taxon>Pezizomycotina</taxon>
        <taxon>Dothideomycetes</taxon>
        <taxon>Pleosporomycetidae</taxon>
        <taxon>Pleosporales</taxon>
        <taxon>Massarineae</taxon>
        <taxon>Periconiaceae</taxon>
        <taxon>Periconia</taxon>
    </lineage>
</organism>
<gene>
    <name evidence="2" type="ORF">DM02DRAFT_609381</name>
</gene>
<keyword evidence="1" id="KW-0732">Signal</keyword>
<name>A0A2V1E8T4_9PLEO</name>
<sequence length="97" mass="11167">MLHALFCMIEWLKPMFCIPFAPRCHASDLKLLRRPTTTISPHFRQLLLLLSNCFRSTLRQRETPHSPDPSCHLLDSVILALAAINAIQIPNVKLYYP</sequence>
<feature type="signal peptide" evidence="1">
    <location>
        <begin position="1"/>
        <end position="17"/>
    </location>
</feature>
<proteinExistence type="predicted"/>
<dbReference type="EMBL" id="KZ805306">
    <property type="protein sequence ID" value="PVI07008.1"/>
    <property type="molecule type" value="Genomic_DNA"/>
</dbReference>
<evidence type="ECO:0000256" key="1">
    <source>
        <dbReference type="SAM" id="SignalP"/>
    </source>
</evidence>
<evidence type="ECO:0000313" key="2">
    <source>
        <dbReference type="EMBL" id="PVI07008.1"/>
    </source>
</evidence>
<accession>A0A2V1E8T4</accession>
<protein>
    <submittedName>
        <fullName evidence="2">Uncharacterized protein</fullName>
    </submittedName>
</protein>
<dbReference type="Proteomes" id="UP000244855">
    <property type="component" value="Unassembled WGS sequence"/>
</dbReference>